<proteinExistence type="predicted"/>
<evidence type="ECO:0000313" key="2">
    <source>
        <dbReference type="Proteomes" id="UP000295146"/>
    </source>
</evidence>
<keyword evidence="2" id="KW-1185">Reference proteome</keyword>
<organism evidence="1 2">
    <name type="scientific">Kribbella pratensis</name>
    <dbReference type="NCBI Taxonomy" id="2512112"/>
    <lineage>
        <taxon>Bacteria</taxon>
        <taxon>Bacillati</taxon>
        <taxon>Actinomycetota</taxon>
        <taxon>Actinomycetes</taxon>
        <taxon>Propionibacteriales</taxon>
        <taxon>Kribbellaceae</taxon>
        <taxon>Kribbella</taxon>
    </lineage>
</organism>
<dbReference type="OrthoDB" id="3831041at2"/>
<protein>
    <submittedName>
        <fullName evidence="1">Uncharacterized protein</fullName>
    </submittedName>
</protein>
<comment type="caution">
    <text evidence="1">The sequence shown here is derived from an EMBL/GenBank/DDBJ whole genome shotgun (WGS) entry which is preliminary data.</text>
</comment>
<dbReference type="AlphaFoldDB" id="A0A4R8BXK3"/>
<name>A0A4R8BXK3_9ACTN</name>
<accession>A0A4R8BXK3</accession>
<dbReference type="EMBL" id="SODP01000003">
    <property type="protein sequence ID" value="TDW66276.1"/>
    <property type="molecule type" value="Genomic_DNA"/>
</dbReference>
<dbReference type="Proteomes" id="UP000295146">
    <property type="component" value="Unassembled WGS sequence"/>
</dbReference>
<sequence length="161" mass="16427">MGENAVGRRQALRGAGIAAGGVAIAGLATAAPAVAGNDNDHGLLGSWMCVRQDDGSPDKVRLVLSFAGGGVIISHDISPAGPPFTGTWSQRGNSFRATFWTGFPGAQGQDSVGQTARVQLRGTLSHGTIAATYRVTVFAPGSATEVVATFTGKVTGRRIYA</sequence>
<reference evidence="1 2" key="1">
    <citation type="submission" date="2019-03" db="EMBL/GenBank/DDBJ databases">
        <title>Genomic Encyclopedia of Type Strains, Phase III (KMG-III): the genomes of soil and plant-associated and newly described type strains.</title>
        <authorList>
            <person name="Whitman W."/>
        </authorList>
    </citation>
    <scope>NUCLEOTIDE SEQUENCE [LARGE SCALE GENOMIC DNA]</scope>
    <source>
        <strain evidence="1 2">VKM Ac-2573</strain>
    </source>
</reference>
<dbReference type="InterPro" id="IPR006311">
    <property type="entry name" value="TAT_signal"/>
</dbReference>
<gene>
    <name evidence="1" type="ORF">EV653_6301</name>
</gene>
<dbReference type="PROSITE" id="PS51318">
    <property type="entry name" value="TAT"/>
    <property type="match status" value="1"/>
</dbReference>
<evidence type="ECO:0000313" key="1">
    <source>
        <dbReference type="EMBL" id="TDW66276.1"/>
    </source>
</evidence>
<dbReference type="RefSeq" id="WP_134108096.1">
    <property type="nucleotide sequence ID" value="NZ_SODP01000003.1"/>
</dbReference>